<dbReference type="GO" id="GO:0009307">
    <property type="term" value="P:DNA restriction-modification system"/>
    <property type="evidence" value="ECO:0007669"/>
    <property type="project" value="InterPro"/>
</dbReference>
<dbReference type="InterPro" id="IPR009528">
    <property type="entry name" value="Restrct_endonuc_II_BsuBI_C"/>
</dbReference>
<dbReference type="GO" id="GO:0000287">
    <property type="term" value="F:magnesium ion binding"/>
    <property type="evidence" value="ECO:0007669"/>
    <property type="project" value="InterPro"/>
</dbReference>
<dbReference type="Pfam" id="PF06616">
    <property type="entry name" value="BsuBI_PstI_RE"/>
    <property type="match status" value="1"/>
</dbReference>
<dbReference type="Gene3D" id="1.10.10.1820">
    <property type="entry name" value="BsuBI/PstI restriction endonuclease-like"/>
    <property type="match status" value="1"/>
</dbReference>
<evidence type="ECO:0000259" key="1">
    <source>
        <dbReference type="Pfam" id="PF06616"/>
    </source>
</evidence>
<protein>
    <submittedName>
        <fullName evidence="3">Type II restriction enzyme BsuBI</fullName>
        <ecNumber evidence="3">3.1.21.4</ecNumber>
    </submittedName>
</protein>
<dbReference type="AlphaFoldDB" id="A0A3B1CX16"/>
<dbReference type="EC" id="3.1.21.4" evidence="3"/>
<evidence type="ECO:0000313" key="3">
    <source>
        <dbReference type="EMBL" id="VAX21157.1"/>
    </source>
</evidence>
<gene>
    <name evidence="3" type="ORF">MNBD_IGNAVI01-938</name>
</gene>
<accession>A0A3B1CX16</accession>
<dbReference type="InterPro" id="IPR041963">
    <property type="entry name" value="BsuBI/PstI_C_sf"/>
</dbReference>
<reference evidence="3" key="1">
    <citation type="submission" date="2018-06" db="EMBL/GenBank/DDBJ databases">
        <authorList>
            <person name="Zhirakovskaya E."/>
        </authorList>
    </citation>
    <scope>NUCLEOTIDE SEQUENCE</scope>
</reference>
<sequence>MKKIEDAKKILEELGLPQKQQNERSALTLLALCNLKEKSRWSNAKAISMSVMGNKENAKYKGIMRFIAEHYNKQYAENSRETFRRQTLHQFVQAGIVNHNPENPDLPTNSKDNHYRISPEALKVIKTFNSKKWDKEIKDFKENVGMLRDKYNKKRELRKIPLVLKDGTKLSFSPGKHNHVQIAIIQEFAPRFAPGSDLLYVGDTAKKNLYLDKSWLKKLSIPINEHSKLPDVVLYDRKRNWLFLVEAVTSHGPVSPKRIVEMEKLLKNCKVGKIYVSVFPDFQEFKRHTPDIAWETEVWVMDFPDHMIHFNGDKFLGPR</sequence>
<dbReference type="GO" id="GO:0003677">
    <property type="term" value="F:DNA binding"/>
    <property type="evidence" value="ECO:0007669"/>
    <property type="project" value="InterPro"/>
</dbReference>
<evidence type="ECO:0000259" key="2">
    <source>
        <dbReference type="Pfam" id="PF17728"/>
    </source>
</evidence>
<dbReference type="EMBL" id="UOGD01000187">
    <property type="protein sequence ID" value="VAX21157.1"/>
    <property type="molecule type" value="Genomic_DNA"/>
</dbReference>
<name>A0A3B1CX16_9ZZZZ</name>
<keyword evidence="3" id="KW-0378">Hydrolase</keyword>
<organism evidence="3">
    <name type="scientific">hydrothermal vent metagenome</name>
    <dbReference type="NCBI Taxonomy" id="652676"/>
    <lineage>
        <taxon>unclassified sequences</taxon>
        <taxon>metagenomes</taxon>
        <taxon>ecological metagenomes</taxon>
    </lineage>
</organism>
<feature type="domain" description="BsuBI/PstI restriction endonuclease HTH" evidence="2">
    <location>
        <begin position="1"/>
        <end position="147"/>
    </location>
</feature>
<dbReference type="Gene3D" id="3.40.1350.80">
    <property type="match status" value="1"/>
</dbReference>
<dbReference type="Pfam" id="PF17728">
    <property type="entry name" value="BsuBI_PstI_RE_N"/>
    <property type="match status" value="1"/>
</dbReference>
<dbReference type="InterPro" id="IPR041454">
    <property type="entry name" value="BsuBI/PstI_N"/>
</dbReference>
<dbReference type="InterPro" id="IPR041962">
    <property type="entry name" value="BsuBI/PstI_N_sf"/>
</dbReference>
<feature type="domain" description="BsuBI/PstI restriction endonuclease" evidence="1">
    <location>
        <begin position="162"/>
        <end position="312"/>
    </location>
</feature>
<dbReference type="GO" id="GO:0009036">
    <property type="term" value="F:type II site-specific deoxyribonuclease activity"/>
    <property type="evidence" value="ECO:0007669"/>
    <property type="project" value="UniProtKB-EC"/>
</dbReference>
<proteinExistence type="predicted"/>